<comment type="caution">
    <text evidence="2">The sequence shown here is derived from an EMBL/GenBank/DDBJ whole genome shotgun (WGS) entry which is preliminary data.</text>
</comment>
<evidence type="ECO:0000313" key="3">
    <source>
        <dbReference type="Proteomes" id="UP001596500"/>
    </source>
</evidence>
<accession>A0ABW2RIM1</accession>
<evidence type="ECO:0000256" key="1">
    <source>
        <dbReference type="SAM" id="Phobius"/>
    </source>
</evidence>
<dbReference type="EMBL" id="JBHTBW010000019">
    <property type="protein sequence ID" value="MFC7440857.1"/>
    <property type="molecule type" value="Genomic_DNA"/>
</dbReference>
<keyword evidence="3" id="KW-1185">Reference proteome</keyword>
<gene>
    <name evidence="2" type="ORF">ACFQNG_06795</name>
</gene>
<feature type="transmembrane region" description="Helical" evidence="1">
    <location>
        <begin position="292"/>
        <end position="312"/>
    </location>
</feature>
<feature type="transmembrane region" description="Helical" evidence="1">
    <location>
        <begin position="241"/>
        <end position="258"/>
    </location>
</feature>
<keyword evidence="1" id="KW-0812">Transmembrane</keyword>
<sequence length="319" mass="35857">MVKMIRKKRLWVIALILLVLIPIFTYAQYRTTQNTIKQLGTSDWRAVLQQQIVDQQNRLTSTRVPEEWKSYIKLNIQQQQYYLDHDINPTAPGAPTFVRKFAEDAITLFFPLLVVILAADIVSSEHAGGTIKLLLTRPVSRWKILLSKYIALLLSVSLMLLLTIVLGYLLSGIIFGYNGWSLQVMIGFNQQGEHLNVDHVQLIPQWKYILMAYGLAWFSCIAVATISFMVSVLMKNTASSMGVMLAAVISGSLLSQLAPNWSALKYLAFTHLNLTDYLAGQPMMLENVTLPFSLTILGVWSVASLIVAFVSFTQRDVLA</sequence>
<name>A0ABW2RIM1_9BACL</name>
<feature type="transmembrane region" description="Helical" evidence="1">
    <location>
        <begin position="208"/>
        <end position="234"/>
    </location>
</feature>
<keyword evidence="1" id="KW-0472">Membrane</keyword>
<reference evidence="3" key="1">
    <citation type="journal article" date="2019" name="Int. J. Syst. Evol. Microbiol.">
        <title>The Global Catalogue of Microorganisms (GCM) 10K type strain sequencing project: providing services to taxonomists for standard genome sequencing and annotation.</title>
        <authorList>
            <consortium name="The Broad Institute Genomics Platform"/>
            <consortium name="The Broad Institute Genome Sequencing Center for Infectious Disease"/>
            <person name="Wu L."/>
            <person name="Ma J."/>
        </authorList>
    </citation>
    <scope>NUCLEOTIDE SEQUENCE [LARGE SCALE GENOMIC DNA]</scope>
    <source>
        <strain evidence="3">CGMCC 1.12942</strain>
    </source>
</reference>
<dbReference type="PANTHER" id="PTHR37305">
    <property type="entry name" value="INTEGRAL MEMBRANE PROTEIN-RELATED"/>
    <property type="match status" value="1"/>
</dbReference>
<feature type="transmembrane region" description="Helical" evidence="1">
    <location>
        <begin position="149"/>
        <end position="175"/>
    </location>
</feature>
<keyword evidence="1" id="KW-1133">Transmembrane helix</keyword>
<proteinExistence type="predicted"/>
<dbReference type="PANTHER" id="PTHR37305:SF2">
    <property type="entry name" value="BACITRACIN TRANSPORT PERMEASE PROTEIN BCRB"/>
    <property type="match status" value="1"/>
</dbReference>
<dbReference type="Proteomes" id="UP001596500">
    <property type="component" value="Unassembled WGS sequence"/>
</dbReference>
<dbReference type="RefSeq" id="WP_379864342.1">
    <property type="nucleotide sequence ID" value="NZ_JBHTBW010000019.1"/>
</dbReference>
<protein>
    <submittedName>
        <fullName evidence="2">ABC transporter permease subunit</fullName>
    </submittedName>
</protein>
<dbReference type="Pfam" id="PF12679">
    <property type="entry name" value="ABC2_membrane_2"/>
    <property type="match status" value="1"/>
</dbReference>
<evidence type="ECO:0000313" key="2">
    <source>
        <dbReference type="EMBL" id="MFC7440857.1"/>
    </source>
</evidence>
<organism evidence="2 3">
    <name type="scientific">Laceyella putida</name>
    <dbReference type="NCBI Taxonomy" id="110101"/>
    <lineage>
        <taxon>Bacteria</taxon>
        <taxon>Bacillati</taxon>
        <taxon>Bacillota</taxon>
        <taxon>Bacilli</taxon>
        <taxon>Bacillales</taxon>
        <taxon>Thermoactinomycetaceae</taxon>
        <taxon>Laceyella</taxon>
    </lineage>
</organism>